<feature type="transmembrane region" description="Helical" evidence="1">
    <location>
        <begin position="272"/>
        <end position="290"/>
    </location>
</feature>
<feature type="transmembrane region" description="Helical" evidence="1">
    <location>
        <begin position="12"/>
        <end position="32"/>
    </location>
</feature>
<feature type="transmembrane region" description="Helical" evidence="1">
    <location>
        <begin position="417"/>
        <end position="436"/>
    </location>
</feature>
<keyword evidence="1" id="KW-0812">Transmembrane</keyword>
<feature type="transmembrane region" description="Helical" evidence="1">
    <location>
        <begin position="38"/>
        <end position="62"/>
    </location>
</feature>
<evidence type="ECO:0000313" key="2">
    <source>
        <dbReference type="EMBL" id="SVB42073.1"/>
    </source>
</evidence>
<evidence type="ECO:0000256" key="1">
    <source>
        <dbReference type="SAM" id="Phobius"/>
    </source>
</evidence>
<evidence type="ECO:0008006" key="3">
    <source>
        <dbReference type="Google" id="ProtNLM"/>
    </source>
</evidence>
<feature type="transmembrane region" description="Helical" evidence="1">
    <location>
        <begin position="133"/>
        <end position="151"/>
    </location>
</feature>
<organism evidence="2">
    <name type="scientific">marine metagenome</name>
    <dbReference type="NCBI Taxonomy" id="408172"/>
    <lineage>
        <taxon>unclassified sequences</taxon>
        <taxon>metagenomes</taxon>
        <taxon>ecological metagenomes</taxon>
    </lineage>
</organism>
<keyword evidence="1" id="KW-1133">Transmembrane helix</keyword>
<dbReference type="EMBL" id="UINC01041170">
    <property type="protein sequence ID" value="SVB42073.1"/>
    <property type="molecule type" value="Genomic_DNA"/>
</dbReference>
<feature type="transmembrane region" description="Helical" evidence="1">
    <location>
        <begin position="233"/>
        <end position="266"/>
    </location>
</feature>
<sequence>MLDKIYKGNPVYLLLYIVSFLPFYTIFQVIVFNAFENIFIVSLIKYSKDFVLLSSFILYIIGTRESFFNRSFKFSILDKLIVSFLCLVLVYLFLPLGEATFISKVIYSKNIFLIGIVYFFGRNTDFKTYNWNTILKILIGLSVFSFLVALSENTLGNHLHSFLGFSEYNLIVNDIDPQGNYGLNWSFESQSASPRYAAFFADPLEFSASLILFFTVSLWFLLHSKFRENKFYYLLLVLIIAGSFLLAISRASIFSAILVLILGLYISKNYKTIISGSLFILLIFIYLYFFSEEETRYLIEDTLSFQNTSSLGHLVEWIEGLLSIYENPFGIGLAMSGNASGVDQSIKIGGENQFLIYGVQMGVISILLYILILFKSIWNSIRVYIKSSSLSKMSIGFITGLTKFGLLIPLFTANAELYLFVALFSWYLVGQVESLYNSFELNNKLKIEKG</sequence>
<proteinExistence type="predicted"/>
<reference evidence="2" key="1">
    <citation type="submission" date="2018-05" db="EMBL/GenBank/DDBJ databases">
        <authorList>
            <person name="Lanie J.A."/>
            <person name="Ng W.-L."/>
            <person name="Kazmierczak K.M."/>
            <person name="Andrzejewski T.M."/>
            <person name="Davidsen T.M."/>
            <person name="Wayne K.J."/>
            <person name="Tettelin H."/>
            <person name="Glass J.I."/>
            <person name="Rusch D."/>
            <person name="Podicherti R."/>
            <person name="Tsui H.-C.T."/>
            <person name="Winkler M.E."/>
        </authorList>
    </citation>
    <scope>NUCLEOTIDE SEQUENCE</scope>
</reference>
<name>A0A382DWJ1_9ZZZZ</name>
<feature type="transmembrane region" description="Helical" evidence="1">
    <location>
        <begin position="196"/>
        <end position="221"/>
    </location>
</feature>
<keyword evidence="1" id="KW-0472">Membrane</keyword>
<feature type="transmembrane region" description="Helical" evidence="1">
    <location>
        <begin position="354"/>
        <end position="374"/>
    </location>
</feature>
<feature type="transmembrane region" description="Helical" evidence="1">
    <location>
        <begin position="100"/>
        <end position="121"/>
    </location>
</feature>
<gene>
    <name evidence="2" type="ORF">METZ01_LOCUS194927</name>
</gene>
<dbReference type="AlphaFoldDB" id="A0A382DWJ1"/>
<accession>A0A382DWJ1</accession>
<feature type="transmembrane region" description="Helical" evidence="1">
    <location>
        <begin position="74"/>
        <end position="94"/>
    </location>
</feature>
<protein>
    <recommendedName>
        <fullName evidence="3">O-antigen ligase domain-containing protein</fullName>
    </recommendedName>
</protein>